<gene>
    <name evidence="6" type="ORF">JNE38_04645</name>
</gene>
<evidence type="ECO:0000256" key="4">
    <source>
        <dbReference type="SAM" id="Coils"/>
    </source>
</evidence>
<keyword evidence="7" id="KW-1185">Reference proteome</keyword>
<dbReference type="InterPro" id="IPR047057">
    <property type="entry name" value="MerR_fam"/>
</dbReference>
<proteinExistence type="predicted"/>
<dbReference type="PANTHER" id="PTHR30204:SF94">
    <property type="entry name" value="HEAVY METAL-DEPENDENT TRANSCRIPTIONAL REGULATOR HI_0293-RELATED"/>
    <property type="match status" value="1"/>
</dbReference>
<dbReference type="Proteomes" id="UP000596248">
    <property type="component" value="Chromosome"/>
</dbReference>
<evidence type="ECO:0000313" key="6">
    <source>
        <dbReference type="EMBL" id="QRG70445.1"/>
    </source>
</evidence>
<dbReference type="SUPFAM" id="SSF46955">
    <property type="entry name" value="Putative DNA-binding domain"/>
    <property type="match status" value="1"/>
</dbReference>
<protein>
    <submittedName>
        <fullName evidence="6">MerR family transcriptional regulator</fullName>
    </submittedName>
</protein>
<keyword evidence="2" id="KW-0238">DNA-binding</keyword>
<feature type="coiled-coil region" evidence="4">
    <location>
        <begin position="83"/>
        <end position="110"/>
    </location>
</feature>
<name>A0ABX7FXB5_BRECH</name>
<dbReference type="Pfam" id="PF13411">
    <property type="entry name" value="MerR_1"/>
    <property type="match status" value="1"/>
</dbReference>
<evidence type="ECO:0000313" key="7">
    <source>
        <dbReference type="Proteomes" id="UP000596248"/>
    </source>
</evidence>
<dbReference type="InterPro" id="IPR000551">
    <property type="entry name" value="MerR-type_HTH_dom"/>
</dbReference>
<dbReference type="PRINTS" id="PR00040">
    <property type="entry name" value="HTHMERR"/>
</dbReference>
<keyword evidence="1" id="KW-0805">Transcription regulation</keyword>
<evidence type="ECO:0000256" key="3">
    <source>
        <dbReference type="ARBA" id="ARBA00023163"/>
    </source>
</evidence>
<organism evidence="6 7">
    <name type="scientific">Brevibacillus choshinensis</name>
    <dbReference type="NCBI Taxonomy" id="54911"/>
    <lineage>
        <taxon>Bacteria</taxon>
        <taxon>Bacillati</taxon>
        <taxon>Bacillota</taxon>
        <taxon>Bacilli</taxon>
        <taxon>Bacillales</taxon>
        <taxon>Paenibacillaceae</taxon>
        <taxon>Brevibacillus</taxon>
    </lineage>
</organism>
<accession>A0ABX7FXB5</accession>
<reference evidence="6 7" key="1">
    <citation type="submission" date="2021-01" db="EMBL/GenBank/DDBJ databases">
        <title>Identification of strong promoters based on the transcriptome of Brevibacillus choshinensis.</title>
        <authorList>
            <person name="Yao D."/>
            <person name="Zhang K."/>
            <person name="Wu J."/>
        </authorList>
    </citation>
    <scope>NUCLEOTIDE SEQUENCE [LARGE SCALE GENOMIC DNA]</scope>
    <source>
        <strain evidence="6 7">HPD31-SP3</strain>
    </source>
</reference>
<dbReference type="EMBL" id="CP069127">
    <property type="protein sequence ID" value="QRG70445.1"/>
    <property type="molecule type" value="Genomic_DNA"/>
</dbReference>
<evidence type="ECO:0000256" key="2">
    <source>
        <dbReference type="ARBA" id="ARBA00023125"/>
    </source>
</evidence>
<evidence type="ECO:0000256" key="1">
    <source>
        <dbReference type="ARBA" id="ARBA00023015"/>
    </source>
</evidence>
<dbReference type="InterPro" id="IPR009061">
    <property type="entry name" value="DNA-bd_dom_put_sf"/>
</dbReference>
<feature type="domain" description="HTH merR-type" evidence="5">
    <location>
        <begin position="1"/>
        <end position="68"/>
    </location>
</feature>
<dbReference type="SMART" id="SM00422">
    <property type="entry name" value="HTH_MERR"/>
    <property type="match status" value="1"/>
</dbReference>
<keyword evidence="3" id="KW-0804">Transcription</keyword>
<dbReference type="PANTHER" id="PTHR30204">
    <property type="entry name" value="REDOX-CYCLING DRUG-SENSING TRANSCRIPTIONAL ACTIVATOR SOXR"/>
    <property type="match status" value="1"/>
</dbReference>
<dbReference type="Gene3D" id="1.10.1660.10">
    <property type="match status" value="1"/>
</dbReference>
<dbReference type="PROSITE" id="PS50937">
    <property type="entry name" value="HTH_MERR_2"/>
    <property type="match status" value="1"/>
</dbReference>
<sequence length="127" mass="14970">MHISELSRRTGVSLRSLRYYEEKELLRPSRQENGYRDFDESDIERVRIIQLYFSLGLKTSDILSFFDCAFGEEIKQECLPNAIRVGERKLEEIKQQIETLRKAESLLEENLASWRKIMHEGDGLNES</sequence>
<evidence type="ECO:0000259" key="5">
    <source>
        <dbReference type="PROSITE" id="PS50937"/>
    </source>
</evidence>
<keyword evidence="4" id="KW-0175">Coiled coil</keyword>